<dbReference type="InterPro" id="IPR036661">
    <property type="entry name" value="Luciferase-like_sf"/>
</dbReference>
<dbReference type="PANTHER" id="PTHR30137:SF6">
    <property type="entry name" value="LUCIFERASE-LIKE MONOOXYGENASE"/>
    <property type="match status" value="1"/>
</dbReference>
<dbReference type="Proteomes" id="UP000187012">
    <property type="component" value="Unassembled WGS sequence"/>
</dbReference>
<dbReference type="AlphaFoldDB" id="A0A1N7S6U1"/>
<protein>
    <recommendedName>
        <fullName evidence="2">Luciferase-like monooxygenase</fullName>
    </recommendedName>
</protein>
<evidence type="ECO:0000259" key="3">
    <source>
        <dbReference type="Pfam" id="PF00296"/>
    </source>
</evidence>
<name>A0A1N7S6U1_9BURK</name>
<evidence type="ECO:0000256" key="1">
    <source>
        <dbReference type="ARBA" id="ARBA00007789"/>
    </source>
</evidence>
<dbReference type="GO" id="GO:0005829">
    <property type="term" value="C:cytosol"/>
    <property type="evidence" value="ECO:0007669"/>
    <property type="project" value="TreeGrafter"/>
</dbReference>
<sequence>MPHRAKAPQTANQQTMIPFSVLDLSPVTAGATPAHAFRNTLGLAQHAERWNYRRFWLAEHHNMTGIASAATSVVIGYVAGGTKTIRVGSGGIMLPNHAPLVIAEQFGTLASLYPDRIDLGLGRAPGTDQTTARALRRDLQNSAESFPDDVVELQRYFADPVPGQRIRAVPGAGLNVPLWLLGSSLFSAQLAAALGLPFAFASHFAPDYMLSALKVYREQFRPSATLAKPYAMVGVNLFAADSNDEAQRLFTSLQQQFINLRRGTPGQLQPPVERLEASEMELHGVAHSLACTVLGDRNAVRAGLLSIIDQTGADELMLTAQIYDHDARLRSFEIGAQVRDELTASR</sequence>
<dbReference type="EMBL" id="CYGX02000040">
    <property type="protein sequence ID" value="SIT43046.1"/>
    <property type="molecule type" value="Genomic_DNA"/>
</dbReference>
<dbReference type="NCBIfam" id="TIGR03558">
    <property type="entry name" value="oxido_grp_1"/>
    <property type="match status" value="1"/>
</dbReference>
<dbReference type="Gene3D" id="3.20.20.30">
    <property type="entry name" value="Luciferase-like domain"/>
    <property type="match status" value="1"/>
</dbReference>
<evidence type="ECO:0000313" key="4">
    <source>
        <dbReference type="EMBL" id="SIT43046.1"/>
    </source>
</evidence>
<gene>
    <name evidence="4" type="primary">yhbW</name>
    <name evidence="4" type="ORF">BN2475_400058</name>
</gene>
<dbReference type="InterPro" id="IPR011251">
    <property type="entry name" value="Luciferase-like_dom"/>
</dbReference>
<dbReference type="Pfam" id="PF00296">
    <property type="entry name" value="Bac_luciferase"/>
    <property type="match status" value="1"/>
</dbReference>
<dbReference type="GO" id="GO:0016705">
    <property type="term" value="F:oxidoreductase activity, acting on paired donors, with incorporation or reduction of molecular oxygen"/>
    <property type="evidence" value="ECO:0007669"/>
    <property type="project" value="InterPro"/>
</dbReference>
<keyword evidence="5" id="KW-1185">Reference proteome</keyword>
<feature type="domain" description="Luciferase-like" evidence="3">
    <location>
        <begin position="19"/>
        <end position="312"/>
    </location>
</feature>
<dbReference type="STRING" id="1247936.BN2475_400058"/>
<accession>A0A1N7S6U1</accession>
<dbReference type="PANTHER" id="PTHR30137">
    <property type="entry name" value="LUCIFERASE-LIKE MONOOXYGENASE"/>
    <property type="match status" value="1"/>
</dbReference>
<comment type="similarity">
    <text evidence="1">To bacterial alkanal monooxygenase alpha and beta chains.</text>
</comment>
<dbReference type="InterPro" id="IPR019949">
    <property type="entry name" value="CmoO-like"/>
</dbReference>
<dbReference type="FunFam" id="3.20.20.30:FF:000002">
    <property type="entry name" value="LLM class flavin-dependent oxidoreductase"/>
    <property type="match status" value="1"/>
</dbReference>
<dbReference type="CDD" id="cd00347">
    <property type="entry name" value="Flavin_utilizing_monoxygenases"/>
    <property type="match status" value="2"/>
</dbReference>
<proteinExistence type="predicted"/>
<dbReference type="InterPro" id="IPR050766">
    <property type="entry name" value="Bact_Lucif_Oxidored"/>
</dbReference>
<evidence type="ECO:0000313" key="5">
    <source>
        <dbReference type="Proteomes" id="UP000187012"/>
    </source>
</evidence>
<evidence type="ECO:0000256" key="2">
    <source>
        <dbReference type="ARBA" id="ARBA00074555"/>
    </source>
</evidence>
<dbReference type="SUPFAM" id="SSF51679">
    <property type="entry name" value="Bacterial luciferase-like"/>
    <property type="match status" value="1"/>
</dbReference>
<reference evidence="4 5" key="1">
    <citation type="submission" date="2016-12" db="EMBL/GenBank/DDBJ databases">
        <authorList>
            <person name="Song W.-J."/>
            <person name="Kurnit D.M."/>
        </authorList>
    </citation>
    <scope>NUCLEOTIDE SEQUENCE [LARGE SCALE GENOMIC DNA]</scope>
    <source>
        <strain evidence="4 5">STM7296</strain>
    </source>
</reference>
<organism evidence="4 5">
    <name type="scientific">Paraburkholderia ribeironis</name>
    <dbReference type="NCBI Taxonomy" id="1247936"/>
    <lineage>
        <taxon>Bacteria</taxon>
        <taxon>Pseudomonadati</taxon>
        <taxon>Pseudomonadota</taxon>
        <taxon>Betaproteobacteria</taxon>
        <taxon>Burkholderiales</taxon>
        <taxon>Burkholderiaceae</taxon>
        <taxon>Paraburkholderia</taxon>
    </lineage>
</organism>